<accession>A0ABR4JI04</accession>
<dbReference type="GO" id="GO:0016787">
    <property type="term" value="F:hydrolase activity"/>
    <property type="evidence" value="ECO:0007669"/>
    <property type="project" value="UniProtKB-KW"/>
</dbReference>
<dbReference type="InterPro" id="IPR050300">
    <property type="entry name" value="GDXG_lipolytic_enzyme"/>
</dbReference>
<dbReference type="InterPro" id="IPR029058">
    <property type="entry name" value="AB_hydrolase_fold"/>
</dbReference>
<reference evidence="3 4" key="1">
    <citation type="submission" date="2024-07" db="EMBL/GenBank/DDBJ databases">
        <title>Section-level genome sequencing and comparative genomics of Aspergillus sections Usti and Cavernicolus.</title>
        <authorList>
            <consortium name="Lawrence Berkeley National Laboratory"/>
            <person name="Nybo J.L."/>
            <person name="Vesth T.C."/>
            <person name="Theobald S."/>
            <person name="Frisvad J.C."/>
            <person name="Larsen T.O."/>
            <person name="Kjaerboelling I."/>
            <person name="Rothschild-Mancinelli K."/>
            <person name="Lyhne E.K."/>
            <person name="Kogle M.E."/>
            <person name="Barry K."/>
            <person name="Clum A."/>
            <person name="Na H."/>
            <person name="Ledsgaard L."/>
            <person name="Lin J."/>
            <person name="Lipzen A."/>
            <person name="Kuo A."/>
            <person name="Riley R."/>
            <person name="Mondo S."/>
            <person name="Labutti K."/>
            <person name="Haridas S."/>
            <person name="Pangalinan J."/>
            <person name="Salamov A.A."/>
            <person name="Simmons B.A."/>
            <person name="Magnuson J.K."/>
            <person name="Chen J."/>
            <person name="Drula E."/>
            <person name="Henrissat B."/>
            <person name="Wiebenga A."/>
            <person name="Lubbers R.J."/>
            <person name="Gomes A.C."/>
            <person name="Makela M.R."/>
            <person name="Stajich J."/>
            <person name="Grigoriev I.V."/>
            <person name="Mortensen U.H."/>
            <person name="De Vries R.P."/>
            <person name="Baker S.E."/>
            <person name="Andersen M.R."/>
        </authorList>
    </citation>
    <scope>NUCLEOTIDE SEQUENCE [LARGE SCALE GENOMIC DNA]</scope>
    <source>
        <strain evidence="3 4">CBS 123904</strain>
    </source>
</reference>
<protein>
    <submittedName>
        <fullName evidence="3">Alpha/Beta hydrolase protein</fullName>
    </submittedName>
</protein>
<comment type="caution">
    <text evidence="3">The sequence shown here is derived from an EMBL/GenBank/DDBJ whole genome shotgun (WGS) entry which is preliminary data.</text>
</comment>
<dbReference type="PANTHER" id="PTHR48081">
    <property type="entry name" value="AB HYDROLASE SUPERFAMILY PROTEIN C4A8.06C"/>
    <property type="match status" value="1"/>
</dbReference>
<gene>
    <name evidence="3" type="ORF">BJY01DRAFT_237028</name>
</gene>
<dbReference type="Gene3D" id="3.40.50.1820">
    <property type="entry name" value="alpha/beta hydrolase"/>
    <property type="match status" value="1"/>
</dbReference>
<dbReference type="EMBL" id="JBFXLU010000130">
    <property type="protein sequence ID" value="KAL2839661.1"/>
    <property type="molecule type" value="Genomic_DNA"/>
</dbReference>
<evidence type="ECO:0000256" key="1">
    <source>
        <dbReference type="ARBA" id="ARBA00022801"/>
    </source>
</evidence>
<dbReference type="SUPFAM" id="SSF53474">
    <property type="entry name" value="alpha/beta-Hydrolases"/>
    <property type="match status" value="1"/>
</dbReference>
<dbReference type="Pfam" id="PF07859">
    <property type="entry name" value="Abhydrolase_3"/>
    <property type="match status" value="1"/>
</dbReference>
<dbReference type="Proteomes" id="UP001610446">
    <property type="component" value="Unassembled WGS sequence"/>
</dbReference>
<keyword evidence="1 3" id="KW-0378">Hydrolase</keyword>
<dbReference type="InterPro" id="IPR013094">
    <property type="entry name" value="AB_hydrolase_3"/>
</dbReference>
<evidence type="ECO:0000259" key="2">
    <source>
        <dbReference type="Pfam" id="PF07859"/>
    </source>
</evidence>
<sequence length="308" mass="33868">MNAADRSGKEALTSTRAKEKVAGYWLNRGLSPNPIEPKDSDIVIYYIHGGGYTIVHPADNPVGLLYYAEALASKDTTCSIFFSGLFLAPGSCLPTQITEAIAAYQYLVEQERIAHSKVVVMGESAGGHLALSFLTALQVPTHRPDLVNAPPKTQYAILLSPWIDLLNSHPSVAAMRKRDFLSKTSLERSSSYLLKDTNAEQKHVITNFGKRDNTRGSWKHILPDRIWITAGGDEMFLEDIKEFASEDGKDGAEVCFEVTRGKAHPWQTGEAYGHRKRLLSTPISAHPHGIMGGYTAVASNLVNFLKKD</sequence>
<dbReference type="PANTHER" id="PTHR48081:SF11">
    <property type="entry name" value="ALPHA_BETA HYDROLASE FOLD-3 DOMAIN-CONTAINING PROTEIN-RELATED"/>
    <property type="match status" value="1"/>
</dbReference>
<evidence type="ECO:0000313" key="3">
    <source>
        <dbReference type="EMBL" id="KAL2839661.1"/>
    </source>
</evidence>
<name>A0ABR4JI04_9EURO</name>
<keyword evidence="4" id="KW-1185">Reference proteome</keyword>
<organism evidence="3 4">
    <name type="scientific">Aspergillus pseudoustus</name>
    <dbReference type="NCBI Taxonomy" id="1810923"/>
    <lineage>
        <taxon>Eukaryota</taxon>
        <taxon>Fungi</taxon>
        <taxon>Dikarya</taxon>
        <taxon>Ascomycota</taxon>
        <taxon>Pezizomycotina</taxon>
        <taxon>Eurotiomycetes</taxon>
        <taxon>Eurotiomycetidae</taxon>
        <taxon>Eurotiales</taxon>
        <taxon>Aspergillaceae</taxon>
        <taxon>Aspergillus</taxon>
        <taxon>Aspergillus subgen. Nidulantes</taxon>
    </lineage>
</organism>
<evidence type="ECO:0000313" key="4">
    <source>
        <dbReference type="Proteomes" id="UP001610446"/>
    </source>
</evidence>
<feature type="domain" description="Alpha/beta hydrolase fold-3" evidence="2">
    <location>
        <begin position="45"/>
        <end position="267"/>
    </location>
</feature>
<proteinExistence type="predicted"/>